<dbReference type="eggNOG" id="COG4461">
    <property type="taxonomic scope" value="Bacteria"/>
</dbReference>
<dbReference type="KEGG" id="bsb:Bresu_0908"/>
<dbReference type="OrthoDB" id="122332at2"/>
<keyword evidence="3" id="KW-1185">Reference proteome</keyword>
<dbReference type="InParanoid" id="D9QMQ1"/>
<sequence length="122" mass="13110">MRSGLAAVVLFTGVMGAGALVPVGPGAQAASFDCTRARRADEVAICGNRALEDADVRMSTTYTLVLQLVGMGMRGDLRDSQTAWLRERGRCGGNVTCIARSYRARTQRLEAVFQTVVRQGPF</sequence>
<name>D9QMQ1_BRESC</name>
<proteinExistence type="predicted"/>
<organism evidence="2 3">
    <name type="scientific">Brevundimonas subvibrioides (strain ATCC 15264 / DSM 4735 / LMG 14903 / NBRC 16000 / CB 81)</name>
    <name type="common">Caulobacter subvibrioides</name>
    <dbReference type="NCBI Taxonomy" id="633149"/>
    <lineage>
        <taxon>Bacteria</taxon>
        <taxon>Pseudomonadati</taxon>
        <taxon>Pseudomonadota</taxon>
        <taxon>Alphaproteobacteria</taxon>
        <taxon>Caulobacterales</taxon>
        <taxon>Caulobacteraceae</taxon>
        <taxon>Brevundimonas</taxon>
    </lineage>
</organism>
<dbReference type="STRING" id="633149.Bresu_0908"/>
<dbReference type="InterPro" id="IPR009739">
    <property type="entry name" value="LprI-like_N"/>
</dbReference>
<feature type="domain" description="Lysozyme inhibitor LprI-like N-terminal" evidence="1">
    <location>
        <begin position="34"/>
        <end position="109"/>
    </location>
</feature>
<reference evidence="3" key="1">
    <citation type="journal article" date="2011" name="J. Bacteriol.">
        <title>Genome sequences of eight morphologically diverse alphaproteobacteria.</title>
        <authorList>
            <consortium name="US DOE Joint Genome Institute"/>
            <person name="Brown P.J."/>
            <person name="Kysela D.T."/>
            <person name="Buechlein A."/>
            <person name="Hemmerich C."/>
            <person name="Brun Y.V."/>
        </authorList>
    </citation>
    <scope>NUCLEOTIDE SEQUENCE [LARGE SCALE GENOMIC DNA]</scope>
    <source>
        <strain evidence="3">ATCC 15264 / DSM 4735 / LMG 14903 / NBRC 16000 / CB 81</strain>
    </source>
</reference>
<dbReference type="GO" id="GO:0005576">
    <property type="term" value="C:extracellular region"/>
    <property type="evidence" value="ECO:0007669"/>
    <property type="project" value="TreeGrafter"/>
</dbReference>
<dbReference type="Gene3D" id="1.20.1270.180">
    <property type="match status" value="1"/>
</dbReference>
<dbReference type="RefSeq" id="WP_013268324.1">
    <property type="nucleotide sequence ID" value="NC_014375.1"/>
</dbReference>
<dbReference type="PANTHER" id="PTHR37549">
    <property type="entry name" value="LIPOPROTEIN LPRI"/>
    <property type="match status" value="1"/>
</dbReference>
<evidence type="ECO:0000259" key="1">
    <source>
        <dbReference type="Pfam" id="PF07007"/>
    </source>
</evidence>
<protein>
    <recommendedName>
        <fullName evidence="1">Lysozyme inhibitor LprI-like N-terminal domain-containing protein</fullName>
    </recommendedName>
</protein>
<dbReference type="AlphaFoldDB" id="D9QMQ1"/>
<dbReference type="Proteomes" id="UP000002696">
    <property type="component" value="Chromosome"/>
</dbReference>
<evidence type="ECO:0000313" key="2">
    <source>
        <dbReference type="EMBL" id="ADL00221.1"/>
    </source>
</evidence>
<dbReference type="PANTHER" id="PTHR37549:SF1">
    <property type="entry name" value="LIPOPROTEIN LPRI"/>
    <property type="match status" value="1"/>
</dbReference>
<dbReference type="HOGENOM" id="CLU_159935_0_0_5"/>
<dbReference type="EMBL" id="CP002102">
    <property type="protein sequence ID" value="ADL00221.1"/>
    <property type="molecule type" value="Genomic_DNA"/>
</dbReference>
<dbReference type="Pfam" id="PF07007">
    <property type="entry name" value="LprI"/>
    <property type="match status" value="1"/>
</dbReference>
<gene>
    <name evidence="2" type="ordered locus">Bresu_0908</name>
</gene>
<dbReference type="BioCyc" id="BSUB633149:G1GM8-908-MONOMER"/>
<accession>D9QMQ1</accession>
<dbReference type="InterPro" id="IPR052755">
    <property type="entry name" value="Lysozyme_Inhibitor_LprI"/>
</dbReference>
<evidence type="ECO:0000313" key="3">
    <source>
        <dbReference type="Proteomes" id="UP000002696"/>
    </source>
</evidence>